<dbReference type="EMBL" id="JACETU010000009">
    <property type="protein sequence ID" value="KAF7420812.1"/>
    <property type="molecule type" value="Genomic_DNA"/>
</dbReference>
<feature type="compositionally biased region" description="Basic and acidic residues" evidence="4">
    <location>
        <begin position="1105"/>
        <end position="1121"/>
    </location>
</feature>
<dbReference type="GeneID" id="59381148"/>
<feature type="region of interest" description="Disordered" evidence="4">
    <location>
        <begin position="1478"/>
        <end position="1545"/>
    </location>
</feature>
<evidence type="ECO:0000256" key="1">
    <source>
        <dbReference type="ARBA" id="ARBA00004308"/>
    </source>
</evidence>
<feature type="domain" description="VHS" evidence="5">
    <location>
        <begin position="1357"/>
        <end position="1448"/>
    </location>
</feature>
<feature type="region of interest" description="Disordered" evidence="4">
    <location>
        <begin position="408"/>
        <end position="433"/>
    </location>
</feature>
<feature type="compositionally biased region" description="Basic and acidic residues" evidence="4">
    <location>
        <begin position="1683"/>
        <end position="1698"/>
    </location>
</feature>
<dbReference type="InterPro" id="IPR002013">
    <property type="entry name" value="SAC_dom"/>
</dbReference>
<evidence type="ECO:0000256" key="3">
    <source>
        <dbReference type="ARBA" id="ARBA00023136"/>
    </source>
</evidence>
<feature type="compositionally biased region" description="Basic and acidic residues" evidence="4">
    <location>
        <begin position="108"/>
        <end position="125"/>
    </location>
</feature>
<feature type="compositionally biased region" description="Basic and acidic residues" evidence="4">
    <location>
        <begin position="1478"/>
        <end position="1493"/>
    </location>
</feature>
<feature type="domain" description="SAC" evidence="6">
    <location>
        <begin position="246"/>
        <end position="679"/>
    </location>
</feature>
<dbReference type="PROSITE" id="PS50275">
    <property type="entry name" value="SAC"/>
    <property type="match status" value="1"/>
</dbReference>
<feature type="region of interest" description="Disordered" evidence="4">
    <location>
        <begin position="108"/>
        <end position="142"/>
    </location>
</feature>
<dbReference type="Proteomes" id="UP000623687">
    <property type="component" value="Unassembled WGS sequence"/>
</dbReference>
<comment type="subcellular location">
    <subcellularLocation>
        <location evidence="1">Endomembrane system</location>
    </subcellularLocation>
</comment>
<dbReference type="GO" id="GO:0012505">
    <property type="term" value="C:endomembrane system"/>
    <property type="evidence" value="ECO:0007669"/>
    <property type="project" value="UniProtKB-SubCell"/>
</dbReference>
<feature type="compositionally biased region" description="Polar residues" evidence="4">
    <location>
        <begin position="53"/>
        <end position="70"/>
    </location>
</feature>
<dbReference type="SUPFAM" id="SSF89009">
    <property type="entry name" value="GAT-like domain"/>
    <property type="match status" value="1"/>
</dbReference>
<dbReference type="GO" id="GO:0035091">
    <property type="term" value="F:phosphatidylinositol binding"/>
    <property type="evidence" value="ECO:0007669"/>
    <property type="project" value="InterPro"/>
</dbReference>
<name>A0A8H6ZMI0_PLEOS</name>
<dbReference type="VEuPathDB" id="FungiDB:PC9H_011330"/>
<feature type="compositionally biased region" description="Polar residues" evidence="4">
    <location>
        <begin position="1089"/>
        <end position="1099"/>
    </location>
</feature>
<comment type="caution">
    <text evidence="7">The sequence shown here is derived from an EMBL/GenBank/DDBJ whole genome shotgun (WGS) entry which is preliminary data.</text>
</comment>
<feature type="compositionally biased region" description="Pro residues" evidence="4">
    <location>
        <begin position="1761"/>
        <end position="1770"/>
    </location>
</feature>
<dbReference type="GO" id="GO:0007034">
    <property type="term" value="P:vacuolar transport"/>
    <property type="evidence" value="ECO:0007669"/>
    <property type="project" value="UniProtKB-ARBA"/>
</dbReference>
<accession>A0A8H6ZMI0</accession>
<dbReference type="PROSITE" id="PS50179">
    <property type="entry name" value="VHS"/>
    <property type="match status" value="1"/>
</dbReference>
<dbReference type="GO" id="GO:0016192">
    <property type="term" value="P:vesicle-mediated transport"/>
    <property type="evidence" value="ECO:0007669"/>
    <property type="project" value="UniProtKB-ARBA"/>
</dbReference>
<evidence type="ECO:0000259" key="5">
    <source>
        <dbReference type="PROSITE" id="PS50179"/>
    </source>
</evidence>
<dbReference type="CDD" id="cd21383">
    <property type="entry name" value="GAT_GGA_Tom1-like"/>
    <property type="match status" value="1"/>
</dbReference>
<feature type="compositionally biased region" description="Low complexity" evidence="4">
    <location>
        <begin position="1127"/>
        <end position="1143"/>
    </location>
</feature>
<dbReference type="OrthoDB" id="405996at2759"/>
<reference evidence="7" key="1">
    <citation type="submission" date="2019-07" db="EMBL/GenBank/DDBJ databases">
        <authorList>
            <person name="Palmer J.M."/>
        </authorList>
    </citation>
    <scope>NUCLEOTIDE SEQUENCE</scope>
    <source>
        <strain evidence="7">PC9</strain>
    </source>
</reference>
<keyword evidence="8" id="KW-1185">Reference proteome</keyword>
<feature type="region of interest" description="Disordered" evidence="4">
    <location>
        <begin position="984"/>
        <end position="1005"/>
    </location>
</feature>
<dbReference type="InterPro" id="IPR002014">
    <property type="entry name" value="VHS_dom"/>
</dbReference>
<gene>
    <name evidence="7" type="primary">FIG4</name>
    <name evidence="7" type="ORF">PC9H_011330</name>
</gene>
<feature type="compositionally biased region" description="Low complexity" evidence="4">
    <location>
        <begin position="41"/>
        <end position="50"/>
    </location>
</feature>
<feature type="region of interest" description="Disordered" evidence="4">
    <location>
        <begin position="1616"/>
        <end position="1654"/>
    </location>
</feature>
<organism evidence="7 8">
    <name type="scientific">Pleurotus ostreatus</name>
    <name type="common">Oyster mushroom</name>
    <name type="synonym">White-rot fungus</name>
    <dbReference type="NCBI Taxonomy" id="5322"/>
    <lineage>
        <taxon>Eukaryota</taxon>
        <taxon>Fungi</taxon>
        <taxon>Dikarya</taxon>
        <taxon>Basidiomycota</taxon>
        <taxon>Agaricomycotina</taxon>
        <taxon>Agaricomycetes</taxon>
        <taxon>Agaricomycetidae</taxon>
        <taxon>Agaricales</taxon>
        <taxon>Pleurotineae</taxon>
        <taxon>Pleurotaceae</taxon>
        <taxon>Pleurotus</taxon>
    </lineage>
</organism>
<feature type="compositionally biased region" description="Low complexity" evidence="4">
    <location>
        <begin position="1794"/>
        <end position="1814"/>
    </location>
</feature>
<evidence type="ECO:0000313" key="8">
    <source>
        <dbReference type="Proteomes" id="UP000623687"/>
    </source>
</evidence>
<feature type="region of interest" description="Disordered" evidence="4">
    <location>
        <begin position="1"/>
        <end position="73"/>
    </location>
</feature>
<feature type="region of interest" description="Disordered" evidence="4">
    <location>
        <begin position="1293"/>
        <end position="1339"/>
    </location>
</feature>
<dbReference type="GO" id="GO:0043813">
    <property type="term" value="F:phosphatidylinositol-3,5-bisphosphate 5-phosphatase activity"/>
    <property type="evidence" value="ECO:0007669"/>
    <property type="project" value="InterPro"/>
</dbReference>
<dbReference type="SMART" id="SM00288">
    <property type="entry name" value="VHS"/>
    <property type="match status" value="1"/>
</dbReference>
<proteinExistence type="predicted"/>
<dbReference type="InterPro" id="IPR008942">
    <property type="entry name" value="ENTH_VHS"/>
</dbReference>
<dbReference type="Pfam" id="PF02383">
    <property type="entry name" value="Syja_N"/>
    <property type="match status" value="1"/>
</dbReference>
<dbReference type="PANTHER" id="PTHR45738:SF5">
    <property type="entry name" value="POLYPHOSPHOINOSITIDE PHOSPHATASE"/>
    <property type="match status" value="1"/>
</dbReference>
<feature type="region of interest" description="Disordered" evidence="4">
    <location>
        <begin position="1683"/>
        <end position="1874"/>
    </location>
</feature>
<feature type="region of interest" description="Disordered" evidence="4">
    <location>
        <begin position="1074"/>
        <end position="1199"/>
    </location>
</feature>
<dbReference type="Pfam" id="PF00790">
    <property type="entry name" value="VHS"/>
    <property type="match status" value="1"/>
</dbReference>
<evidence type="ECO:0000259" key="6">
    <source>
        <dbReference type="PROSITE" id="PS50275"/>
    </source>
</evidence>
<dbReference type="InterPro" id="IPR038425">
    <property type="entry name" value="GAT_sf"/>
</dbReference>
<dbReference type="GO" id="GO:0043130">
    <property type="term" value="F:ubiquitin binding"/>
    <property type="evidence" value="ECO:0007669"/>
    <property type="project" value="InterPro"/>
</dbReference>
<feature type="compositionally biased region" description="Basic and acidic residues" evidence="4">
    <location>
        <begin position="1616"/>
        <end position="1625"/>
    </location>
</feature>
<sequence>MANPSSVYSAMVNDAQLPDDLNGMPLGPETTETDSVEDLPRLPSSSSLPVPNTPASFVQRSPQQPSQTSVHPYVHRRSTAFNKFILYETRLKFYIVASNASDSRHRIIKVDRTGDRESSGRESSEKGGSGGGASSPELDSGGYGLSIVEDDTEYTGKQMSAMLKMLEDGNRSSGGLGRARVFFGVVGFIRFTSGYYMVIITKRSVVALLGGHYLYHCEGTDVIPVCPTMRVERERQAEETRSMAIFRQVDMSKNFYFSYTYDITSTLQHNMTHGGICMHHTVDGVSVHRGRAFNDRFAWNFNMMSKANGAFSVGESRGRGSGVVRLTAVWMVPLVHGHVDQAKLTVLGRVVFVTLIARRSRHYAGARYLKRGVNDKGNVANEVETEQIVSEALTTPFYFPPKRESSELIGETRSTDEGKGEGKINRSGLAEHLRRPSPNYTSYVQYRGSIPVYWTQESSGVTPKPPIEISVVDPFYTAASRHFDDLFRRYGAPITILNLIKRREPQPRESKLLDEYTQCVRYLNQFLPKGKKMVYRAWDMSRAYKEKTQDVISYLEDLAEESIQMTGFFHSGAEPYAHYLHNLELSHAENHHVSAQSPTDVQWRTSISLQNGICRTNCVDCLDRTNAAQFVFGKRALGHQLYALGVVDSPNLAFDSDAVNMLTEMYHDHGDTIALQYTGSALVNRVETYRRMPHWNSHSRDIIENIRRFYTNSLLDADKQAAINLFLGVQSERVAPPPVRGGYQQWFDPVNLEPAYVLEDCERGLEEFVRGSRGDFWIEYYRPLLFTSLGKHFAYSMNSTLKLPGSTAKDMNYSPFEAHGNTSRRNAGMVQGVRRWMTSSNSKFQMAQPRVEAKHKQNSYSDKPDLGSTEVIARQLLDPAVSVEDEKEYQDYVDQYHEFLDAPLLFGERKDLEKYSLAVRTAMGEGTVWSEEASKNFHTFSVYVEHGKIEYLDGVGRKKDSMALTAWYESRWVAGVTLHRGRLTGAKEQRSQHSHPWQSTFPPSPDYIDSTRTLTHFSNPEAPVRCGQYIYTRSAQANMKKLFGRDKQKVAKVVAKEPSSLGIEESVPIYAQHASQVSRQPPAEHGHSTYPTTNHYSQQPPRPSIDSERWEILEGREDSSRQKSHSYPQQQQPQYPNQYAPPARALPASREGSFNGSLPPGASPPVSSPLPRSSSPFSSASLKERDKAQKKKPPPNPAVVLGIVKSLDAHTHIHNQGHGEPAALQMRNAPSQEAMYDVSPPPIQSLHPGDGKFPISNIDPKHSIRLVGAPQASEVKKEKKGGGLEFWERISGKDRDKERDKEVEHDREREPRVKDRERGGDRERERDKDRFRDKERDRRDEEGQLTRMIGFLTATASEDWNLALDVCERASANEASAKEAVRALRREFKYGEPTAQLSAARLWAIMLWNSNELFVQHSMSRKFLDTLEHLITSSQTSPVVRERILDVLAAAAFASGSKKDGHHKNDKEGFRGLWRRVKPADKPDEGVPLDTRDSIFNPPVQPNRVSYHQDGPIPSPYPEVHTETPRAPDNAPPPAPRKRRSVTRNRIIPPEEDMRRLMEECTIGQGNASLLSQALVYAKPENLKKDQIITEFYAKCRASQELIYAQIPWASSNAERSRLAKEKEQQQSLPKIVNGKPISPPASIDPDNSNDKTPEEKLLDALLAANTEIMDALQQYEDMEQIGREREAEDRSRKETRMNRQQLSHLDAEGNNGQGVGASSRPHSRTGSSSPSPPASIWTSPPTGEIPGRPQQGSTIAHPYPRQPSSPPGFGPGAHGGSATAIPQTLAPPPAAPHGPRSPAQSSTHSRTPSPSTPAYEMPPVMSAYSGSNTSRSLPLSSLAHDADADDDNPHPAGPSEKALGKRRVVEEEEPESKVDPLFTAAVSNITAVEPFDTDDLFFDRKTDNLSTDDSIESDRESDNAVLRKWGHTPVHYVYDAAAERTKQRMERGNLLVNGVH</sequence>
<dbReference type="Gene3D" id="1.20.58.160">
    <property type="match status" value="1"/>
</dbReference>
<dbReference type="InterPro" id="IPR043573">
    <property type="entry name" value="Fig4-like"/>
</dbReference>
<feature type="compositionally biased region" description="Low complexity" evidence="4">
    <location>
        <begin position="1719"/>
        <end position="1743"/>
    </location>
</feature>
<keyword evidence="2" id="KW-0378">Hydrolase</keyword>
<dbReference type="PANTHER" id="PTHR45738">
    <property type="entry name" value="POLYPHOSPHOINOSITIDE PHOSPHATASE"/>
    <property type="match status" value="1"/>
</dbReference>
<keyword evidence="3" id="KW-0472">Membrane</keyword>
<feature type="compositionally biased region" description="Low complexity" evidence="4">
    <location>
        <begin position="1169"/>
        <end position="1181"/>
    </location>
</feature>
<feature type="compositionally biased region" description="Basic and acidic residues" evidence="4">
    <location>
        <begin position="413"/>
        <end position="433"/>
    </location>
</feature>
<dbReference type="Gene3D" id="1.25.40.90">
    <property type="match status" value="1"/>
</dbReference>
<dbReference type="RefSeq" id="XP_036626670.1">
    <property type="nucleotide sequence ID" value="XM_036780815.1"/>
</dbReference>
<evidence type="ECO:0000313" key="7">
    <source>
        <dbReference type="EMBL" id="KAF7420812.1"/>
    </source>
</evidence>
<evidence type="ECO:0000256" key="4">
    <source>
        <dbReference type="SAM" id="MobiDB-lite"/>
    </source>
</evidence>
<dbReference type="GO" id="GO:0046856">
    <property type="term" value="P:phosphatidylinositol dephosphorylation"/>
    <property type="evidence" value="ECO:0007669"/>
    <property type="project" value="InterPro"/>
</dbReference>
<dbReference type="SUPFAM" id="SSF48464">
    <property type="entry name" value="ENTH/VHS domain"/>
    <property type="match status" value="1"/>
</dbReference>
<dbReference type="CDD" id="cd16980">
    <property type="entry name" value="VHS_Lsb5"/>
    <property type="match status" value="1"/>
</dbReference>
<evidence type="ECO:0000256" key="2">
    <source>
        <dbReference type="ARBA" id="ARBA00022801"/>
    </source>
</evidence>
<protein>
    <submittedName>
        <fullName evidence="7">Phosphatidylinositol-3,5-bisphosphate 5-phosphatase</fullName>
    </submittedName>
</protein>